<dbReference type="GO" id="GO:0005737">
    <property type="term" value="C:cytoplasm"/>
    <property type="evidence" value="ECO:0007669"/>
    <property type="project" value="UniProtKB-SubCell"/>
</dbReference>
<evidence type="ECO:0000313" key="10">
    <source>
        <dbReference type="EMBL" id="SER04212.1"/>
    </source>
</evidence>
<dbReference type="AlphaFoldDB" id="A0A0R2K1S0"/>
<evidence type="ECO:0000256" key="4">
    <source>
        <dbReference type="ARBA" id="ARBA00022597"/>
    </source>
</evidence>
<comment type="caution">
    <text evidence="9">The sequence shown here is derived from an EMBL/GenBank/DDBJ whole genome shotgun (WGS) entry which is preliminary data.</text>
</comment>
<evidence type="ECO:0000256" key="2">
    <source>
        <dbReference type="ARBA" id="ARBA00022448"/>
    </source>
</evidence>
<gene>
    <name evidence="9" type="ORF">IV87_GL000038</name>
    <name evidence="10" type="ORF">SAMN04487973_101129</name>
</gene>
<dbReference type="Proteomes" id="UP000051749">
    <property type="component" value="Unassembled WGS sequence"/>
</dbReference>
<sequence length="161" mass="18420">MPVVLARVDERLVHGVVVTDWFAELNPKRFMIVDDDISQDDTRKETMRMAKPAGTGMSIINTETAIDHFKKGQYDDQRVFLIVKDPKTIIKLIDAGVEIPKVDVGIIFMADGRTKVSSYVALGKEDELKLKEIQKRDVPVVLQYVPRDTEEPIEKYYQLIK</sequence>
<dbReference type="InterPro" id="IPR036667">
    <property type="entry name" value="PTS_IIB_sorbose-sp_sf"/>
</dbReference>
<feature type="domain" description="PTS EIIB type-4" evidence="8">
    <location>
        <begin position="1"/>
        <end position="161"/>
    </location>
</feature>
<dbReference type="Pfam" id="PF03830">
    <property type="entry name" value="PTSIIB_sorb"/>
    <property type="match status" value="1"/>
</dbReference>
<name>A0A0R2K1S0_9LACO</name>
<keyword evidence="3" id="KW-0963">Cytoplasm</keyword>
<proteinExistence type="predicted"/>
<reference evidence="10 12" key="2">
    <citation type="submission" date="2016-10" db="EMBL/GenBank/DDBJ databases">
        <authorList>
            <person name="Varghese N."/>
            <person name="Submissions S."/>
        </authorList>
    </citation>
    <scope>NUCLEOTIDE SEQUENCE [LARGE SCALE GENOMIC DNA]</scope>
    <source>
        <strain evidence="10 12">CGMCC 1.3889</strain>
    </source>
</reference>
<evidence type="ECO:0000256" key="3">
    <source>
        <dbReference type="ARBA" id="ARBA00022490"/>
    </source>
</evidence>
<dbReference type="GeneID" id="76042523"/>
<evidence type="ECO:0000256" key="7">
    <source>
        <dbReference type="ARBA" id="ARBA00022777"/>
    </source>
</evidence>
<evidence type="ECO:0000256" key="5">
    <source>
        <dbReference type="ARBA" id="ARBA00022679"/>
    </source>
</evidence>
<dbReference type="GO" id="GO:0008982">
    <property type="term" value="F:protein-N(PI)-phosphohistidine-sugar phosphotransferase activity"/>
    <property type="evidence" value="ECO:0007669"/>
    <property type="project" value="InterPro"/>
</dbReference>
<dbReference type="Gene3D" id="3.40.35.10">
    <property type="entry name" value="Phosphotransferase system, sorbose subfamily IIB component"/>
    <property type="match status" value="1"/>
</dbReference>
<reference evidence="9 11" key="1">
    <citation type="journal article" date="2015" name="Genome Announc.">
        <title>Expanding the biotechnology potential of lactobacilli through comparative genomics of 213 strains and associated genera.</title>
        <authorList>
            <person name="Sun Z."/>
            <person name="Harris H.M."/>
            <person name="McCann A."/>
            <person name="Guo C."/>
            <person name="Argimon S."/>
            <person name="Zhang W."/>
            <person name="Yang X."/>
            <person name="Jeffery I.B."/>
            <person name="Cooney J.C."/>
            <person name="Kagawa T.F."/>
            <person name="Liu W."/>
            <person name="Song Y."/>
            <person name="Salvetti E."/>
            <person name="Wrobel A."/>
            <person name="Rasinkangas P."/>
            <person name="Parkhill J."/>
            <person name="Rea M.C."/>
            <person name="O'Sullivan O."/>
            <person name="Ritari J."/>
            <person name="Douillard F.P."/>
            <person name="Paul Ross R."/>
            <person name="Yang R."/>
            <person name="Briner A.E."/>
            <person name="Felis G.E."/>
            <person name="de Vos W.M."/>
            <person name="Barrangou R."/>
            <person name="Klaenhammer T.R."/>
            <person name="Caufield P.W."/>
            <person name="Cui Y."/>
            <person name="Zhang H."/>
            <person name="O'Toole P.W."/>
        </authorList>
    </citation>
    <scope>NUCLEOTIDE SEQUENCE [LARGE SCALE GENOMIC DNA]</scope>
    <source>
        <strain evidence="9 11">DSM 22301</strain>
    </source>
</reference>
<dbReference type="Proteomes" id="UP000182818">
    <property type="component" value="Unassembled WGS sequence"/>
</dbReference>
<organism evidence="9 11">
    <name type="scientific">Pediococcus ethanolidurans</name>
    <dbReference type="NCBI Taxonomy" id="319653"/>
    <lineage>
        <taxon>Bacteria</taxon>
        <taxon>Bacillati</taxon>
        <taxon>Bacillota</taxon>
        <taxon>Bacilli</taxon>
        <taxon>Lactobacillales</taxon>
        <taxon>Lactobacillaceae</taxon>
        <taxon>Pediococcus</taxon>
    </lineage>
</organism>
<dbReference type="GO" id="GO:0009401">
    <property type="term" value="P:phosphoenolpyruvate-dependent sugar phosphotransferase system"/>
    <property type="evidence" value="ECO:0007669"/>
    <property type="project" value="UniProtKB-KW"/>
</dbReference>
<dbReference type="EMBL" id="JQBY01000001">
    <property type="protein sequence ID" value="KRN83569.1"/>
    <property type="molecule type" value="Genomic_DNA"/>
</dbReference>
<keyword evidence="6" id="KW-0598">Phosphotransferase system</keyword>
<dbReference type="PROSITE" id="PS51101">
    <property type="entry name" value="PTS_EIIB_TYPE_4"/>
    <property type="match status" value="1"/>
</dbReference>
<evidence type="ECO:0000313" key="11">
    <source>
        <dbReference type="Proteomes" id="UP000051749"/>
    </source>
</evidence>
<dbReference type="EMBL" id="FOGK01000001">
    <property type="protein sequence ID" value="SER04212.1"/>
    <property type="molecule type" value="Genomic_DNA"/>
</dbReference>
<keyword evidence="4" id="KW-0762">Sugar transport</keyword>
<dbReference type="SUPFAM" id="SSF52728">
    <property type="entry name" value="PTS IIb component"/>
    <property type="match status" value="1"/>
</dbReference>
<dbReference type="InterPro" id="IPR004720">
    <property type="entry name" value="PTS_IIB_sorbose-sp"/>
</dbReference>
<keyword evidence="7" id="KW-0418">Kinase</keyword>
<evidence type="ECO:0000256" key="1">
    <source>
        <dbReference type="ARBA" id="ARBA00004496"/>
    </source>
</evidence>
<keyword evidence="2" id="KW-0813">Transport</keyword>
<dbReference type="OrthoDB" id="9788818at2"/>
<keyword evidence="5" id="KW-0808">Transferase</keyword>
<protein>
    <submittedName>
        <fullName evidence="9">PTS system sugar-specific transporter subunit IIB</fullName>
    </submittedName>
    <submittedName>
        <fullName evidence="10">PTS system, mannose-specific IIB component</fullName>
    </submittedName>
</protein>
<dbReference type="PATRIC" id="fig|319653.3.peg.38"/>
<dbReference type="GO" id="GO:0016301">
    <property type="term" value="F:kinase activity"/>
    <property type="evidence" value="ECO:0007669"/>
    <property type="project" value="UniProtKB-KW"/>
</dbReference>
<keyword evidence="12" id="KW-1185">Reference proteome</keyword>
<accession>A0A0R2K1S0</accession>
<dbReference type="STRING" id="319653.SAMN04487973_101129"/>
<comment type="subcellular location">
    <subcellularLocation>
        <location evidence="1">Cytoplasm</location>
    </subcellularLocation>
</comment>
<evidence type="ECO:0000313" key="9">
    <source>
        <dbReference type="EMBL" id="KRN83569.1"/>
    </source>
</evidence>
<evidence type="ECO:0000259" key="8">
    <source>
        <dbReference type="PROSITE" id="PS51101"/>
    </source>
</evidence>
<dbReference type="RefSeq" id="WP_057804887.1">
    <property type="nucleotide sequence ID" value="NZ_BJYP01000001.1"/>
</dbReference>
<evidence type="ECO:0000313" key="12">
    <source>
        <dbReference type="Proteomes" id="UP000182818"/>
    </source>
</evidence>
<evidence type="ECO:0000256" key="6">
    <source>
        <dbReference type="ARBA" id="ARBA00022683"/>
    </source>
</evidence>